<reference evidence="2 3" key="1">
    <citation type="submission" date="2016-05" db="EMBL/GenBank/DDBJ databases">
        <title>Nuclear genome of Blastocystis sp. subtype 1 NandII.</title>
        <authorList>
            <person name="Gentekaki E."/>
            <person name="Curtis B."/>
            <person name="Stairs C."/>
            <person name="Eme L."/>
            <person name="Herman E."/>
            <person name="Klimes V."/>
            <person name="Arias M.C."/>
            <person name="Elias M."/>
            <person name="Hilliou F."/>
            <person name="Klute M."/>
            <person name="Malik S.-B."/>
            <person name="Pightling A."/>
            <person name="Rachubinski R."/>
            <person name="Salas D."/>
            <person name="Schlacht A."/>
            <person name="Suga H."/>
            <person name="Archibald J."/>
            <person name="Ball S.G."/>
            <person name="Clark G."/>
            <person name="Dacks J."/>
            <person name="Van Der Giezen M."/>
            <person name="Tsaousis A."/>
            <person name="Roger A."/>
        </authorList>
    </citation>
    <scope>NUCLEOTIDE SEQUENCE [LARGE SCALE GENOMIC DNA]</scope>
    <source>
        <strain evidence="3">ATCC 50177 / NandII</strain>
    </source>
</reference>
<dbReference type="Proteomes" id="UP000078348">
    <property type="component" value="Unassembled WGS sequence"/>
</dbReference>
<gene>
    <name evidence="2" type="ORF">AV274_5679</name>
</gene>
<accession>A0A196S8J9</accession>
<dbReference type="AlphaFoldDB" id="A0A196S8J9"/>
<name>A0A196S8J9_BLAHN</name>
<dbReference type="PANTHER" id="PTHR23084">
    <property type="entry name" value="PHOSPHATIDYLINOSITOL-4-PHOSPHATE 5-KINASE RELATED"/>
    <property type="match status" value="1"/>
</dbReference>
<evidence type="ECO:0000313" key="3">
    <source>
        <dbReference type="Proteomes" id="UP000078348"/>
    </source>
</evidence>
<feature type="region of interest" description="Disordered" evidence="1">
    <location>
        <begin position="420"/>
        <end position="443"/>
    </location>
</feature>
<evidence type="ECO:0000256" key="1">
    <source>
        <dbReference type="SAM" id="MobiDB-lite"/>
    </source>
</evidence>
<evidence type="ECO:0000313" key="2">
    <source>
        <dbReference type="EMBL" id="OAO12681.1"/>
    </source>
</evidence>
<comment type="caution">
    <text evidence="2">The sequence shown here is derived from an EMBL/GenBank/DDBJ whole genome shotgun (WGS) entry which is preliminary data.</text>
</comment>
<sequence>MLKNDIQLRDDLHSGLLSARSQKRSQSSLSDTHEPEKPNSHSSRLITDRKLHMISSSTRVVFIKMLDDTTSVFVDYELERLRFCGQGNASRMPEYGVTIEKVSEQGIERASNEVLEKLSSSYVLKYLFGCDDVNSITANATLVKQSHSKGQVVHKEFEDTYDFDARVMDLVYDIAFTLQSYTPQYVTYFIGEYDDQMIEYCGYKLLRGSLIEGVLKMSKDQREQLTIEMRDKVYNGSTQKGRPQGEGCVSFNSSSMFCGYSEEGKMSFGCYGQSTLTNVTSHWNGRNRHGVCMECYGNGFFYFGYCENGKKHGKGLHLMDNGAVMLGRWEDNTLSGLCLAFSHIPTIYSGELQNQCFKGYGEMYYRNTTLYCGLWDGGQYNDLGCLSILNRTGNPRPYYGAWNHGIRRELTEKEKKQLHRVQSEKHKNLPAVSAKREACTATH</sequence>
<dbReference type="PANTHER" id="PTHR23084:SF179">
    <property type="entry name" value="OS10G0565000 PROTEIN"/>
    <property type="match status" value="1"/>
</dbReference>
<dbReference type="OrthoDB" id="270720at2759"/>
<organism evidence="2 3">
    <name type="scientific">Blastocystis sp. subtype 1 (strain ATCC 50177 / NandII)</name>
    <dbReference type="NCBI Taxonomy" id="478820"/>
    <lineage>
        <taxon>Eukaryota</taxon>
        <taxon>Sar</taxon>
        <taxon>Stramenopiles</taxon>
        <taxon>Bigyra</taxon>
        <taxon>Opalozoa</taxon>
        <taxon>Opalinata</taxon>
        <taxon>Blastocystidae</taxon>
        <taxon>Blastocystis</taxon>
    </lineage>
</organism>
<feature type="compositionally biased region" description="Basic and acidic residues" evidence="1">
    <location>
        <begin position="434"/>
        <end position="443"/>
    </location>
</feature>
<protein>
    <submittedName>
        <fullName evidence="2">Uncharacterized protein</fullName>
    </submittedName>
</protein>
<dbReference type="STRING" id="478820.A0A196S8J9"/>
<dbReference type="EMBL" id="LXWW01000528">
    <property type="protein sequence ID" value="OAO12681.1"/>
    <property type="molecule type" value="Genomic_DNA"/>
</dbReference>
<keyword evidence="3" id="KW-1185">Reference proteome</keyword>
<dbReference type="Gene3D" id="2.20.110.10">
    <property type="entry name" value="Histone H3 K4-specific methyltransferase SET7/9 N-terminal domain"/>
    <property type="match status" value="1"/>
</dbReference>
<dbReference type="SUPFAM" id="SSF82185">
    <property type="entry name" value="Histone H3 K4-specific methyltransferase SET7/9 N-terminal domain"/>
    <property type="match status" value="1"/>
</dbReference>
<feature type="region of interest" description="Disordered" evidence="1">
    <location>
        <begin position="17"/>
        <end position="47"/>
    </location>
</feature>
<proteinExistence type="predicted"/>